<feature type="region of interest" description="Disordered" evidence="2">
    <location>
        <begin position="1"/>
        <end position="30"/>
    </location>
</feature>
<dbReference type="OrthoDB" id="6270329at2759"/>
<proteinExistence type="predicted"/>
<protein>
    <recommendedName>
        <fullName evidence="3">RING-type domain-containing protein</fullName>
    </recommendedName>
</protein>
<keyword evidence="1" id="KW-0479">Metal-binding</keyword>
<evidence type="ECO:0000259" key="3">
    <source>
        <dbReference type="PROSITE" id="PS50089"/>
    </source>
</evidence>
<feature type="region of interest" description="Disordered" evidence="2">
    <location>
        <begin position="168"/>
        <end position="221"/>
    </location>
</feature>
<evidence type="ECO:0000313" key="5">
    <source>
        <dbReference type="Proteomes" id="UP000027265"/>
    </source>
</evidence>
<dbReference type="GO" id="GO:0008270">
    <property type="term" value="F:zinc ion binding"/>
    <property type="evidence" value="ECO:0007669"/>
    <property type="project" value="UniProtKB-KW"/>
</dbReference>
<feature type="domain" description="RING-type" evidence="3">
    <location>
        <begin position="115"/>
        <end position="157"/>
    </location>
</feature>
<keyword evidence="1" id="KW-0863">Zinc-finger</keyword>
<name>A0A067PGY5_9AGAM</name>
<organism evidence="4 5">
    <name type="scientific">Jaapia argillacea MUCL 33604</name>
    <dbReference type="NCBI Taxonomy" id="933084"/>
    <lineage>
        <taxon>Eukaryota</taxon>
        <taxon>Fungi</taxon>
        <taxon>Dikarya</taxon>
        <taxon>Basidiomycota</taxon>
        <taxon>Agaricomycotina</taxon>
        <taxon>Agaricomycetes</taxon>
        <taxon>Agaricomycetidae</taxon>
        <taxon>Jaapiales</taxon>
        <taxon>Jaapiaceae</taxon>
        <taxon>Jaapia</taxon>
    </lineage>
</organism>
<gene>
    <name evidence="4" type="ORF">JAAARDRAFT_42272</name>
</gene>
<accession>A0A067PGY5</accession>
<evidence type="ECO:0000256" key="1">
    <source>
        <dbReference type="PROSITE-ProRule" id="PRU00175"/>
    </source>
</evidence>
<dbReference type="Gene3D" id="3.30.40.10">
    <property type="entry name" value="Zinc/RING finger domain, C3HC4 (zinc finger)"/>
    <property type="match status" value="1"/>
</dbReference>
<feature type="compositionally biased region" description="Low complexity" evidence="2">
    <location>
        <begin position="60"/>
        <end position="70"/>
    </location>
</feature>
<keyword evidence="5" id="KW-1185">Reference proteome</keyword>
<evidence type="ECO:0000256" key="2">
    <source>
        <dbReference type="SAM" id="MobiDB-lite"/>
    </source>
</evidence>
<dbReference type="PROSITE" id="PS50089">
    <property type="entry name" value="ZF_RING_2"/>
    <property type="match status" value="1"/>
</dbReference>
<dbReference type="InterPro" id="IPR001841">
    <property type="entry name" value="Znf_RING"/>
</dbReference>
<dbReference type="HOGENOM" id="CLU_880182_0_0_1"/>
<dbReference type="InParanoid" id="A0A067PGY5"/>
<dbReference type="STRING" id="933084.A0A067PGY5"/>
<dbReference type="EMBL" id="KL197763">
    <property type="protein sequence ID" value="KDQ50277.1"/>
    <property type="molecule type" value="Genomic_DNA"/>
</dbReference>
<evidence type="ECO:0000313" key="4">
    <source>
        <dbReference type="EMBL" id="KDQ50277.1"/>
    </source>
</evidence>
<feature type="region of interest" description="Disordered" evidence="2">
    <location>
        <begin position="60"/>
        <end position="88"/>
    </location>
</feature>
<reference evidence="5" key="1">
    <citation type="journal article" date="2014" name="Proc. Natl. Acad. Sci. U.S.A.">
        <title>Extensive sampling of basidiomycete genomes demonstrates inadequacy of the white-rot/brown-rot paradigm for wood decay fungi.</title>
        <authorList>
            <person name="Riley R."/>
            <person name="Salamov A.A."/>
            <person name="Brown D.W."/>
            <person name="Nagy L.G."/>
            <person name="Floudas D."/>
            <person name="Held B.W."/>
            <person name="Levasseur A."/>
            <person name="Lombard V."/>
            <person name="Morin E."/>
            <person name="Otillar R."/>
            <person name="Lindquist E.A."/>
            <person name="Sun H."/>
            <person name="LaButti K.M."/>
            <person name="Schmutz J."/>
            <person name="Jabbour D."/>
            <person name="Luo H."/>
            <person name="Baker S.E."/>
            <person name="Pisabarro A.G."/>
            <person name="Walton J.D."/>
            <person name="Blanchette R.A."/>
            <person name="Henrissat B."/>
            <person name="Martin F."/>
            <person name="Cullen D."/>
            <person name="Hibbett D.S."/>
            <person name="Grigoriev I.V."/>
        </authorList>
    </citation>
    <scope>NUCLEOTIDE SEQUENCE [LARGE SCALE GENOMIC DNA]</scope>
    <source>
        <strain evidence="5">MUCL 33604</strain>
    </source>
</reference>
<dbReference type="AlphaFoldDB" id="A0A067PGY5"/>
<sequence length="316" mass="34434">MATVMVSQEGSRLKLRSRSHSNPSPLSLGSIAEVPESESACSSPLKQLVFDISLPSPSDSSSSSSASSPSVHGVRVQSGNSSTARRWRSSTWPQAKYGHYRKKELAKRRVMDEDCGICFELAVLPIRTRCCLQLFCATHLSDWLESAGSDGRCPTCRVRCSISENTVSLVSPSTSSSPRKSPSPPPHLHLSESHLSPRMPTSLKSTVPRAPPPSPTLASMSHTTAPIDVRRTFVTPKANTKNANENRLPPLILLLFSLIPSYIGRRTLLPPTLAFCTPRVKLDPKILASVWNGEVAKKLLHFTFVAIVLFVLLSQS</sequence>
<dbReference type="InterPro" id="IPR013083">
    <property type="entry name" value="Znf_RING/FYVE/PHD"/>
</dbReference>
<keyword evidence="1" id="KW-0862">Zinc</keyword>
<dbReference type="Proteomes" id="UP000027265">
    <property type="component" value="Unassembled WGS sequence"/>
</dbReference>
<feature type="compositionally biased region" description="Polar residues" evidence="2">
    <location>
        <begin position="1"/>
        <end position="10"/>
    </location>
</feature>
<dbReference type="SUPFAM" id="SSF57850">
    <property type="entry name" value="RING/U-box"/>
    <property type="match status" value="1"/>
</dbReference>
<feature type="compositionally biased region" description="Low complexity" evidence="2">
    <location>
        <begin position="168"/>
        <end position="180"/>
    </location>
</feature>